<name>A0ABR3G9B1_9PEZI</name>
<dbReference type="InterPro" id="IPR027266">
    <property type="entry name" value="TrmE/GcvT-like"/>
</dbReference>
<keyword evidence="9" id="KW-1185">Reference proteome</keyword>
<evidence type="ECO:0000259" key="5">
    <source>
        <dbReference type="Pfam" id="PF01926"/>
    </source>
</evidence>
<dbReference type="PANTHER" id="PTHR42714">
    <property type="entry name" value="TRNA MODIFICATION GTPASE GTPBP3"/>
    <property type="match status" value="1"/>
</dbReference>
<dbReference type="NCBIfam" id="NF003661">
    <property type="entry name" value="PRK05291.1-3"/>
    <property type="match status" value="1"/>
</dbReference>
<keyword evidence="4" id="KW-0342">GTP-binding</keyword>
<comment type="caution">
    <text evidence="8">The sequence shown here is derived from an EMBL/GenBank/DDBJ whole genome shotgun (WGS) entry which is preliminary data.</text>
</comment>
<dbReference type="Proteomes" id="UP001447188">
    <property type="component" value="Unassembled WGS sequence"/>
</dbReference>
<dbReference type="HAMAP" id="MF_00379">
    <property type="entry name" value="GTPase_MnmE"/>
    <property type="match status" value="1"/>
</dbReference>
<dbReference type="EMBL" id="JBBBZM010000164">
    <property type="protein sequence ID" value="KAL0632535.1"/>
    <property type="molecule type" value="Genomic_DNA"/>
</dbReference>
<dbReference type="CDD" id="cd04164">
    <property type="entry name" value="trmE"/>
    <property type="match status" value="1"/>
</dbReference>
<dbReference type="Gene3D" id="3.30.1360.120">
    <property type="entry name" value="Probable tRNA modification gtpase trme, domain 1"/>
    <property type="match status" value="1"/>
</dbReference>
<feature type="domain" description="MnmE helical" evidence="7">
    <location>
        <begin position="195"/>
        <end position="565"/>
    </location>
</feature>
<protein>
    <submittedName>
        <fullName evidence="8">Mitochondrial splicing system protein</fullName>
    </submittedName>
</protein>
<dbReference type="CDD" id="cd14858">
    <property type="entry name" value="TrmE_N"/>
    <property type="match status" value="1"/>
</dbReference>
<keyword evidence="2" id="KW-0819">tRNA processing</keyword>
<dbReference type="Pfam" id="PF12631">
    <property type="entry name" value="MnmE_helical"/>
    <property type="match status" value="1"/>
</dbReference>
<evidence type="ECO:0000256" key="4">
    <source>
        <dbReference type="ARBA" id="ARBA00023134"/>
    </source>
</evidence>
<comment type="similarity">
    <text evidence="1">Belongs to the TRAFAC class TrmE-Era-EngA-EngB-Septin-like GTPase superfamily. TrmE GTPase family.</text>
</comment>
<dbReference type="InterPro" id="IPR004520">
    <property type="entry name" value="GTPase_MnmE"/>
</dbReference>
<dbReference type="Pfam" id="PF01926">
    <property type="entry name" value="MMR_HSR1"/>
    <property type="match status" value="1"/>
</dbReference>
<evidence type="ECO:0000313" key="8">
    <source>
        <dbReference type="EMBL" id="KAL0632535.1"/>
    </source>
</evidence>
<dbReference type="SUPFAM" id="SSF116878">
    <property type="entry name" value="TrmE connector domain"/>
    <property type="match status" value="1"/>
</dbReference>
<dbReference type="InterPro" id="IPR025867">
    <property type="entry name" value="MnmE_helical"/>
</dbReference>
<organism evidence="8 9">
    <name type="scientific">Discina gigas</name>
    <dbReference type="NCBI Taxonomy" id="1032678"/>
    <lineage>
        <taxon>Eukaryota</taxon>
        <taxon>Fungi</taxon>
        <taxon>Dikarya</taxon>
        <taxon>Ascomycota</taxon>
        <taxon>Pezizomycotina</taxon>
        <taxon>Pezizomycetes</taxon>
        <taxon>Pezizales</taxon>
        <taxon>Discinaceae</taxon>
        <taxon>Discina</taxon>
    </lineage>
</organism>
<dbReference type="Gene3D" id="3.40.50.300">
    <property type="entry name" value="P-loop containing nucleotide triphosphate hydrolases"/>
    <property type="match status" value="1"/>
</dbReference>
<proteinExistence type="inferred from homology"/>
<dbReference type="NCBIfam" id="TIGR00231">
    <property type="entry name" value="small_GTP"/>
    <property type="match status" value="1"/>
</dbReference>
<dbReference type="InterPro" id="IPR027368">
    <property type="entry name" value="MnmE_dom2"/>
</dbReference>
<dbReference type="Gene3D" id="1.20.120.430">
    <property type="entry name" value="tRNA modification GTPase MnmE domain 2"/>
    <property type="match status" value="1"/>
</dbReference>
<sequence>MSRRVLRAAAAAVLFRPPGTLQLVYCPPTLFHIRLGSKLHPQGFSSSPSFQELGQSWNGRGESKTIYALSTAPGKSAIAIVRISGFACMDIFRSLCPNTALPRPRAAILRTLYRPQTSLPKTEKEILDPGALVLYFPGPNSVTGEDLLELHIHGGPAIIRAVIASIPLSLTPHRICYAEPGDFTRRAFSNDRLTLPQIEALSDILSSTTEQQRILSVRSSSSSLSENYEAWRTALISARGELEALIDFSEDQQFDTSSNELLANVVAAVLKLQEVLWNHVANAVKGELLRSGISLTLVGAPNAGKSSLLNRVVGREAVIVSGEAGTTRDVVDLSVDLGGFMVVLGDTAGLRVDDVSEGVGEVEKEGIRRAKKRVMDGDVVIAVLSVENIDGSPELKISQEVVNVVKEADGKEVIVVVNKMDLVRSSAGGKIPDNMLAIITSQFPELPPNRIFGISCTAEAEAGIQDFLHGLISIFEEMTSPDSSPSSSWHESIGATERQRLLVEECIGFLESFLALTNTDAEHVDVVAAAEELRSAAESLAKITGRGEGAGDVEEVLGVVFEKFCVGK</sequence>
<feature type="domain" description="G" evidence="5">
    <location>
        <begin position="296"/>
        <end position="419"/>
    </location>
</feature>
<evidence type="ECO:0000259" key="6">
    <source>
        <dbReference type="Pfam" id="PF10396"/>
    </source>
</evidence>
<dbReference type="InterPro" id="IPR005225">
    <property type="entry name" value="Small_GTP-bd"/>
</dbReference>
<dbReference type="InterPro" id="IPR031168">
    <property type="entry name" value="G_TrmE"/>
</dbReference>
<dbReference type="Pfam" id="PF10396">
    <property type="entry name" value="TrmE_N"/>
    <property type="match status" value="1"/>
</dbReference>
<dbReference type="PANTHER" id="PTHR42714:SF2">
    <property type="entry name" value="TRNA MODIFICATION GTPASE GTPBP3, MITOCHONDRIAL"/>
    <property type="match status" value="1"/>
</dbReference>
<dbReference type="InterPro" id="IPR006073">
    <property type="entry name" value="GTP-bd"/>
</dbReference>
<evidence type="ECO:0000256" key="3">
    <source>
        <dbReference type="ARBA" id="ARBA00022741"/>
    </source>
</evidence>
<keyword evidence="3" id="KW-0547">Nucleotide-binding</keyword>
<dbReference type="SUPFAM" id="SSF52540">
    <property type="entry name" value="P-loop containing nucleoside triphosphate hydrolases"/>
    <property type="match status" value="1"/>
</dbReference>
<evidence type="ECO:0000256" key="2">
    <source>
        <dbReference type="ARBA" id="ARBA00022694"/>
    </source>
</evidence>
<dbReference type="InterPro" id="IPR027417">
    <property type="entry name" value="P-loop_NTPase"/>
</dbReference>
<evidence type="ECO:0000256" key="1">
    <source>
        <dbReference type="ARBA" id="ARBA00011043"/>
    </source>
</evidence>
<reference evidence="8 9" key="1">
    <citation type="submission" date="2024-02" db="EMBL/GenBank/DDBJ databases">
        <title>Discinaceae phylogenomics.</title>
        <authorList>
            <person name="Dirks A.C."/>
            <person name="James T.Y."/>
        </authorList>
    </citation>
    <scope>NUCLEOTIDE SEQUENCE [LARGE SCALE GENOMIC DNA]</scope>
    <source>
        <strain evidence="8 9">ACD0624</strain>
    </source>
</reference>
<accession>A0ABR3G9B1</accession>
<evidence type="ECO:0000259" key="7">
    <source>
        <dbReference type="Pfam" id="PF12631"/>
    </source>
</evidence>
<feature type="domain" description="GTP-binding protein TrmE N-terminal" evidence="6">
    <location>
        <begin position="65"/>
        <end position="192"/>
    </location>
</feature>
<gene>
    <name evidence="8" type="primary">MSS1</name>
    <name evidence="8" type="ORF">Q9L58_008592</name>
</gene>
<dbReference type="InterPro" id="IPR018948">
    <property type="entry name" value="GTP-bd_TrmE_N"/>
</dbReference>
<evidence type="ECO:0000313" key="9">
    <source>
        <dbReference type="Proteomes" id="UP001447188"/>
    </source>
</evidence>